<dbReference type="CDD" id="cd03784">
    <property type="entry name" value="GT1_Gtf-like"/>
    <property type="match status" value="1"/>
</dbReference>
<reference evidence="4" key="1">
    <citation type="submission" date="2022-03" db="EMBL/GenBank/DDBJ databases">
        <title>A functionally conserved STORR gene fusion in Papaver species that diverged 16.8 million years ago.</title>
        <authorList>
            <person name="Catania T."/>
        </authorList>
    </citation>
    <scope>NUCLEOTIDE SEQUENCE</scope>
    <source>
        <strain evidence="4">S-191538</strain>
    </source>
</reference>
<dbReference type="PANTHER" id="PTHR48047:SF182">
    <property type="entry name" value="GLYCOSYLTRANSFERASE"/>
    <property type="match status" value="1"/>
</dbReference>
<dbReference type="GO" id="GO:0035251">
    <property type="term" value="F:UDP-glucosyltransferase activity"/>
    <property type="evidence" value="ECO:0007669"/>
    <property type="project" value="TreeGrafter"/>
</dbReference>
<keyword evidence="5" id="KW-1185">Reference proteome</keyword>
<dbReference type="FunFam" id="3.40.50.2000:FF:000047">
    <property type="entry name" value="Glycosyltransferase"/>
    <property type="match status" value="1"/>
</dbReference>
<sequence length="499" mass="55750">MASSVDHHHKLHFVLFPLMQQGHMIPMIDMARLFAERNIIVTIVTTPANSLRFKKVVDRSVESGLCIRLLILPFPSANTGLPEGCENIDALPSPEWAFKFLKATTSLQESFEKSFLDLEPVPSCIISDMAFPWTAEIADKLKIPRISFYGTSCFYQLCSHNILQSKILESTASLSDPFIVPGLPDQIKVTKAILPRTLYPTSDDLIDFCDQIRKAELTAYGVVVNSFQELETVYEEEYQQAKFGKVWCVGPVSLCNREILDKAERGNKTIIDENQCLKWLDSRDPGSVVYACFGSLCALTSSEMIELALGLEASKCPFVWKVGYWLHKEEFEERNKDRGLVIKGWAPQVLILSHRSIGGFLTHCGWNSVMEGVCAGVLLIAWPTGAEQFFNEKLIVQVLGIGVKVGADDILASDTKLVHKEKVLGSAKNKGDVEKAVKKLMEEGKEGEERRRKVRDFGKKANRAMEEGGSSHNNLTLLIQNIMQYQANMGLPCQVQKTA</sequence>
<gene>
    <name evidence="4" type="ORF">MKW94_006078</name>
</gene>
<dbReference type="AlphaFoldDB" id="A0AA42AW62"/>
<dbReference type="EMBL" id="JAJJMA010236656">
    <property type="protein sequence ID" value="MCL7042554.1"/>
    <property type="molecule type" value="Genomic_DNA"/>
</dbReference>
<evidence type="ECO:0000256" key="1">
    <source>
        <dbReference type="ARBA" id="ARBA00009995"/>
    </source>
</evidence>
<dbReference type="InterPro" id="IPR002213">
    <property type="entry name" value="UDP_glucos_trans"/>
</dbReference>
<dbReference type="Gene3D" id="3.40.50.2000">
    <property type="entry name" value="Glycogen Phosphorylase B"/>
    <property type="match status" value="2"/>
</dbReference>
<keyword evidence="2" id="KW-0328">Glycosyltransferase</keyword>
<dbReference type="FunFam" id="3.40.50.2000:FF:000071">
    <property type="entry name" value="Glycosyltransferase"/>
    <property type="match status" value="1"/>
</dbReference>
<dbReference type="SUPFAM" id="SSF53756">
    <property type="entry name" value="UDP-Glycosyltransferase/glycogen phosphorylase"/>
    <property type="match status" value="1"/>
</dbReference>
<dbReference type="Pfam" id="PF00201">
    <property type="entry name" value="UDPGT"/>
    <property type="match status" value="1"/>
</dbReference>
<evidence type="ECO:0008006" key="6">
    <source>
        <dbReference type="Google" id="ProtNLM"/>
    </source>
</evidence>
<organism evidence="4 5">
    <name type="scientific">Papaver nudicaule</name>
    <name type="common">Iceland poppy</name>
    <dbReference type="NCBI Taxonomy" id="74823"/>
    <lineage>
        <taxon>Eukaryota</taxon>
        <taxon>Viridiplantae</taxon>
        <taxon>Streptophyta</taxon>
        <taxon>Embryophyta</taxon>
        <taxon>Tracheophyta</taxon>
        <taxon>Spermatophyta</taxon>
        <taxon>Magnoliopsida</taxon>
        <taxon>Ranunculales</taxon>
        <taxon>Papaveraceae</taxon>
        <taxon>Papaveroideae</taxon>
        <taxon>Papaver</taxon>
    </lineage>
</organism>
<protein>
    <recommendedName>
        <fullName evidence="6">Glycosyltransferase</fullName>
    </recommendedName>
</protein>
<dbReference type="Proteomes" id="UP001177140">
    <property type="component" value="Unassembled WGS sequence"/>
</dbReference>
<evidence type="ECO:0000313" key="5">
    <source>
        <dbReference type="Proteomes" id="UP001177140"/>
    </source>
</evidence>
<keyword evidence="3" id="KW-0808">Transferase</keyword>
<evidence type="ECO:0000313" key="4">
    <source>
        <dbReference type="EMBL" id="MCL7042554.1"/>
    </source>
</evidence>
<evidence type="ECO:0000256" key="3">
    <source>
        <dbReference type="ARBA" id="ARBA00022679"/>
    </source>
</evidence>
<name>A0AA42AW62_PAPNU</name>
<comment type="similarity">
    <text evidence="1">Belongs to the UDP-glycosyltransferase family.</text>
</comment>
<dbReference type="PANTHER" id="PTHR48047">
    <property type="entry name" value="GLYCOSYLTRANSFERASE"/>
    <property type="match status" value="1"/>
</dbReference>
<evidence type="ECO:0000256" key="2">
    <source>
        <dbReference type="ARBA" id="ARBA00022676"/>
    </source>
</evidence>
<accession>A0AA42AW62</accession>
<comment type="caution">
    <text evidence="4">The sequence shown here is derived from an EMBL/GenBank/DDBJ whole genome shotgun (WGS) entry which is preliminary data.</text>
</comment>
<proteinExistence type="inferred from homology"/>